<feature type="domain" description="UBC core" evidence="5">
    <location>
        <begin position="7"/>
        <end position="154"/>
    </location>
</feature>
<comment type="similarity">
    <text evidence="4">Belongs to the ubiquitin-conjugating enzyme family.</text>
</comment>
<dbReference type="GO" id="GO:0016740">
    <property type="term" value="F:transferase activity"/>
    <property type="evidence" value="ECO:0007669"/>
    <property type="project" value="UniProtKB-KW"/>
</dbReference>
<dbReference type="Pfam" id="PF00179">
    <property type="entry name" value="UQ_con"/>
    <property type="match status" value="1"/>
</dbReference>
<protein>
    <submittedName>
        <fullName evidence="6">Ubiquitin-conjugating enzyme family protein</fullName>
    </submittedName>
</protein>
<dbReference type="FunFam" id="3.10.110.10:FF:000090">
    <property type="entry name" value="Ubiquitin-conjugating enzyme E2-17 kDa"/>
    <property type="match status" value="1"/>
</dbReference>
<evidence type="ECO:0000259" key="5">
    <source>
        <dbReference type="PROSITE" id="PS50127"/>
    </source>
</evidence>
<gene>
    <name evidence="6" type="ORF">CL6EHI_023880</name>
</gene>
<dbReference type="GO" id="GO:0005524">
    <property type="term" value="F:ATP binding"/>
    <property type="evidence" value="ECO:0007669"/>
    <property type="project" value="UniProtKB-UniRule"/>
</dbReference>
<dbReference type="OMA" id="MMYCHAI"/>
<dbReference type="EMBL" id="BDEQ01000001">
    <property type="protein sequence ID" value="GAT97501.1"/>
    <property type="molecule type" value="Genomic_DNA"/>
</dbReference>
<organism evidence="6 7">
    <name type="scientific">Entamoeba histolytica</name>
    <dbReference type="NCBI Taxonomy" id="5759"/>
    <lineage>
        <taxon>Eukaryota</taxon>
        <taxon>Amoebozoa</taxon>
        <taxon>Evosea</taxon>
        <taxon>Archamoebae</taxon>
        <taxon>Mastigamoebida</taxon>
        <taxon>Entamoebidae</taxon>
        <taxon>Entamoeba</taxon>
    </lineage>
</organism>
<name>A0A5K1U5I3_ENTHI</name>
<dbReference type="VEuPathDB" id="AmoebaDB:EHI_023880"/>
<dbReference type="PROSITE" id="PS50127">
    <property type="entry name" value="UBC_2"/>
    <property type="match status" value="1"/>
</dbReference>
<dbReference type="CDD" id="cd23790">
    <property type="entry name" value="UBCc_UBE2A_2B"/>
    <property type="match status" value="1"/>
</dbReference>
<dbReference type="InterPro" id="IPR023313">
    <property type="entry name" value="UBQ-conjugating_AS"/>
</dbReference>
<evidence type="ECO:0000256" key="2">
    <source>
        <dbReference type="ARBA" id="ARBA00022786"/>
    </source>
</evidence>
<evidence type="ECO:0000313" key="7">
    <source>
        <dbReference type="Proteomes" id="UP000078387"/>
    </source>
</evidence>
<dbReference type="SMART" id="SM00212">
    <property type="entry name" value="UBCc"/>
    <property type="match status" value="1"/>
</dbReference>
<evidence type="ECO:0000256" key="4">
    <source>
        <dbReference type="RuleBase" id="RU362109"/>
    </source>
</evidence>
<evidence type="ECO:0000256" key="1">
    <source>
        <dbReference type="ARBA" id="ARBA00022679"/>
    </source>
</evidence>
<comment type="caution">
    <text evidence="6">The sequence shown here is derived from an EMBL/GenBank/DDBJ whole genome shotgun (WGS) entry which is preliminary data.</text>
</comment>
<dbReference type="VEuPathDB" id="AmoebaDB:KM1_158210"/>
<dbReference type="Gene3D" id="3.10.110.10">
    <property type="entry name" value="Ubiquitin Conjugating Enzyme"/>
    <property type="match status" value="1"/>
</dbReference>
<proteinExistence type="inferred from homology"/>
<dbReference type="VEuPathDB" id="AmoebaDB:EHI7A_086870"/>
<feature type="active site" description="Glycyl thioester intermediate" evidence="3">
    <location>
        <position position="92"/>
    </location>
</feature>
<keyword evidence="4" id="KW-0067">ATP-binding</keyword>
<evidence type="ECO:0000313" key="6">
    <source>
        <dbReference type="EMBL" id="GAT97501.1"/>
    </source>
</evidence>
<reference evidence="6 7" key="1">
    <citation type="submission" date="2016-05" db="EMBL/GenBank/DDBJ databases">
        <title>First whole genome sequencing of Entamoeba histolytica HM1:IMSS-clone-6.</title>
        <authorList>
            <person name="Mukherjee Avik.K."/>
            <person name="Izumyama S."/>
            <person name="Nakada-Tsukui K."/>
            <person name="Nozaki T."/>
        </authorList>
    </citation>
    <scope>NUCLEOTIDE SEQUENCE [LARGE SCALE GENOMIC DNA]</scope>
    <source>
        <strain evidence="6 7">HM1:IMSS clone 6</strain>
    </source>
</reference>
<sequence>MSSSGSIALMRLTADLKTMLTDPPVGISSGPIDESNLYFWQATIAGPENSPFEGGLFELRLTFSDEYPIKPPHVKFISEMFHPNVFKDGRICLDILQDKWSSVYSVSTILLAIQSLLTDPNPNSPANPQASALYTSNRKEYNKLVRACAERSLECN</sequence>
<dbReference type="VEuPathDB" id="AmoebaDB:EHI5A_132880"/>
<dbReference type="AlphaFoldDB" id="A0A5K1U5I3"/>
<dbReference type="PROSITE" id="PS00183">
    <property type="entry name" value="UBC_1"/>
    <property type="match status" value="1"/>
</dbReference>
<evidence type="ECO:0000256" key="3">
    <source>
        <dbReference type="PROSITE-ProRule" id="PRU10133"/>
    </source>
</evidence>
<dbReference type="InterPro" id="IPR016135">
    <property type="entry name" value="UBQ-conjugating_enzyme/RWD"/>
</dbReference>
<keyword evidence="2 4" id="KW-0833">Ubl conjugation pathway</keyword>
<accession>A0A5K1U5I3</accession>
<dbReference type="VEuPathDB" id="AmoebaDB:EHI8A_097700"/>
<dbReference type="SUPFAM" id="SSF54495">
    <property type="entry name" value="UBC-like"/>
    <property type="match status" value="1"/>
</dbReference>
<dbReference type="InterPro" id="IPR050113">
    <property type="entry name" value="Ub_conjugating_enzyme"/>
</dbReference>
<dbReference type="PANTHER" id="PTHR24067">
    <property type="entry name" value="UBIQUITIN-CONJUGATING ENZYME E2"/>
    <property type="match status" value="1"/>
</dbReference>
<keyword evidence="4" id="KW-0547">Nucleotide-binding</keyword>
<dbReference type="Proteomes" id="UP000078387">
    <property type="component" value="Unassembled WGS sequence"/>
</dbReference>
<dbReference type="InterPro" id="IPR000608">
    <property type="entry name" value="UBC"/>
</dbReference>
<keyword evidence="1" id="KW-0808">Transferase</keyword>